<dbReference type="HAMAP" id="MF_01023">
    <property type="entry name" value="HisC_aminotrans_2"/>
    <property type="match status" value="1"/>
</dbReference>
<protein>
    <recommendedName>
        <fullName evidence="9">Histidinol-phosphate aminotransferase</fullName>
        <ecNumber evidence="9">2.6.1.9</ecNumber>
    </recommendedName>
    <alternativeName>
        <fullName evidence="9">Imidazole acetol-phosphate transaminase</fullName>
    </alternativeName>
</protein>
<evidence type="ECO:0000256" key="9">
    <source>
        <dbReference type="HAMAP-Rule" id="MF_01023"/>
    </source>
</evidence>
<comment type="similarity">
    <text evidence="3 9">Belongs to the class-II pyridoxal-phosphate-dependent aminotransferase family. Histidinol-phosphate aminotransferase subfamily.</text>
</comment>
<dbReference type="EC" id="2.6.1.9" evidence="9"/>
<dbReference type="InterPro" id="IPR015424">
    <property type="entry name" value="PyrdxlP-dep_Trfase"/>
</dbReference>
<comment type="pathway">
    <text evidence="2 9">Amino-acid biosynthesis; L-histidine biosynthesis; L-histidine from 5-phospho-alpha-D-ribose 1-diphosphate: step 7/9.</text>
</comment>
<dbReference type="RefSeq" id="WP_133612216.1">
    <property type="nucleotide sequence ID" value="NZ_SNYW01000006.1"/>
</dbReference>
<dbReference type="InterPro" id="IPR050106">
    <property type="entry name" value="HistidinolP_aminotransfase"/>
</dbReference>
<dbReference type="PANTHER" id="PTHR43643">
    <property type="entry name" value="HISTIDINOL-PHOSPHATE AMINOTRANSFERASE 2"/>
    <property type="match status" value="1"/>
</dbReference>
<evidence type="ECO:0000256" key="4">
    <source>
        <dbReference type="ARBA" id="ARBA00011738"/>
    </source>
</evidence>
<keyword evidence="9" id="KW-0368">Histidine biosynthesis</keyword>
<feature type="modified residue" description="N6-(pyridoxal phosphate)lysine" evidence="9">
    <location>
        <position position="219"/>
    </location>
</feature>
<organism evidence="11 12">
    <name type="scientific">Dongia mobilis</name>
    <dbReference type="NCBI Taxonomy" id="578943"/>
    <lineage>
        <taxon>Bacteria</taxon>
        <taxon>Pseudomonadati</taxon>
        <taxon>Pseudomonadota</taxon>
        <taxon>Alphaproteobacteria</taxon>
        <taxon>Rhodospirillales</taxon>
        <taxon>Dongiaceae</taxon>
        <taxon>Dongia</taxon>
    </lineage>
</organism>
<reference evidence="11 12" key="1">
    <citation type="submission" date="2019-03" db="EMBL/GenBank/DDBJ databases">
        <title>Genomic Encyclopedia of Type Strains, Phase III (KMG-III): the genomes of soil and plant-associated and newly described type strains.</title>
        <authorList>
            <person name="Whitman W."/>
        </authorList>
    </citation>
    <scope>NUCLEOTIDE SEQUENCE [LARGE SCALE GENOMIC DNA]</scope>
    <source>
        <strain evidence="11 12">CGMCC 1.7660</strain>
    </source>
</reference>
<name>A0A4R6WUS5_9PROT</name>
<comment type="cofactor">
    <cofactor evidence="1 9">
        <name>pyridoxal 5'-phosphate</name>
        <dbReference type="ChEBI" id="CHEBI:597326"/>
    </cofactor>
</comment>
<dbReference type="SUPFAM" id="SSF53383">
    <property type="entry name" value="PLP-dependent transferases"/>
    <property type="match status" value="1"/>
</dbReference>
<comment type="caution">
    <text evidence="11">The sequence shown here is derived from an EMBL/GenBank/DDBJ whole genome shotgun (WGS) entry which is preliminary data.</text>
</comment>
<dbReference type="OrthoDB" id="9809616at2"/>
<evidence type="ECO:0000256" key="6">
    <source>
        <dbReference type="ARBA" id="ARBA00022679"/>
    </source>
</evidence>
<dbReference type="UniPathway" id="UPA00031">
    <property type="reaction ID" value="UER00012"/>
</dbReference>
<keyword evidence="6 9" id="KW-0808">Transferase</keyword>
<dbReference type="GO" id="GO:0030170">
    <property type="term" value="F:pyridoxal phosphate binding"/>
    <property type="evidence" value="ECO:0007669"/>
    <property type="project" value="InterPro"/>
</dbReference>
<evidence type="ECO:0000256" key="5">
    <source>
        <dbReference type="ARBA" id="ARBA00022576"/>
    </source>
</evidence>
<accession>A0A4R6WUS5</accession>
<dbReference type="EMBL" id="SNYW01000006">
    <property type="protein sequence ID" value="TDQ84169.1"/>
    <property type="molecule type" value="Genomic_DNA"/>
</dbReference>
<evidence type="ECO:0000256" key="1">
    <source>
        <dbReference type="ARBA" id="ARBA00001933"/>
    </source>
</evidence>
<evidence type="ECO:0000313" key="12">
    <source>
        <dbReference type="Proteomes" id="UP000295783"/>
    </source>
</evidence>
<keyword evidence="9" id="KW-0028">Amino-acid biosynthesis</keyword>
<dbReference type="Gene3D" id="3.40.640.10">
    <property type="entry name" value="Type I PLP-dependent aspartate aminotransferase-like (Major domain)"/>
    <property type="match status" value="1"/>
</dbReference>
<dbReference type="InterPro" id="IPR004839">
    <property type="entry name" value="Aminotransferase_I/II_large"/>
</dbReference>
<evidence type="ECO:0000256" key="8">
    <source>
        <dbReference type="ARBA" id="ARBA00047481"/>
    </source>
</evidence>
<evidence type="ECO:0000256" key="2">
    <source>
        <dbReference type="ARBA" id="ARBA00005011"/>
    </source>
</evidence>
<evidence type="ECO:0000313" key="11">
    <source>
        <dbReference type="EMBL" id="TDQ84169.1"/>
    </source>
</evidence>
<comment type="catalytic activity">
    <reaction evidence="8 9">
        <text>L-histidinol phosphate + 2-oxoglutarate = 3-(imidazol-4-yl)-2-oxopropyl phosphate + L-glutamate</text>
        <dbReference type="Rhea" id="RHEA:23744"/>
        <dbReference type="ChEBI" id="CHEBI:16810"/>
        <dbReference type="ChEBI" id="CHEBI:29985"/>
        <dbReference type="ChEBI" id="CHEBI:57766"/>
        <dbReference type="ChEBI" id="CHEBI:57980"/>
        <dbReference type="EC" id="2.6.1.9"/>
    </reaction>
</comment>
<sequence>MTLAVRPGIMEIAAYVPGEHELPGSGPIHKMSSNESALGASADAMAAYAKGATELHRYPDGASHALRAALAREVGGREDEIICGTGSDDILVLIARAYAGPGDEVLYSRHGFLIYPIAAQSVGAVPVTAPEKDLTTDVDALLATVTPRTKICFVANPNNPTGSYIPASEMRRLREGLPGNVLLVVDAAYAEYVDRPDYTDGSELVKEYDNVIVSRTFSKIHGLAALRLGWAYGQASIVGVLHRIRGVFNVAAPAQIAGIAALADHAHVKRSKAHNDYWLPWFVDQLKAIGLHPYPSVTNFVLVRFPSDPKLNADAAEKFLKSRRVLVRKMGAYGLPDCLRITIAEEAAVRACAAALGEFVQGAATQ</sequence>
<dbReference type="InterPro" id="IPR005861">
    <property type="entry name" value="HisP_aminotrans"/>
</dbReference>
<keyword evidence="12" id="KW-1185">Reference proteome</keyword>
<dbReference type="PANTHER" id="PTHR43643:SF3">
    <property type="entry name" value="HISTIDINOL-PHOSPHATE AMINOTRANSFERASE"/>
    <property type="match status" value="1"/>
</dbReference>
<evidence type="ECO:0000256" key="3">
    <source>
        <dbReference type="ARBA" id="ARBA00007970"/>
    </source>
</evidence>
<evidence type="ECO:0000259" key="10">
    <source>
        <dbReference type="Pfam" id="PF00155"/>
    </source>
</evidence>
<dbReference type="Pfam" id="PF00155">
    <property type="entry name" value="Aminotran_1_2"/>
    <property type="match status" value="1"/>
</dbReference>
<dbReference type="AlphaFoldDB" id="A0A4R6WUS5"/>
<dbReference type="InterPro" id="IPR015421">
    <property type="entry name" value="PyrdxlP-dep_Trfase_major"/>
</dbReference>
<dbReference type="Proteomes" id="UP000295783">
    <property type="component" value="Unassembled WGS sequence"/>
</dbReference>
<dbReference type="CDD" id="cd00609">
    <property type="entry name" value="AAT_like"/>
    <property type="match status" value="1"/>
</dbReference>
<proteinExistence type="inferred from homology"/>
<dbReference type="GO" id="GO:0004400">
    <property type="term" value="F:histidinol-phosphate transaminase activity"/>
    <property type="evidence" value="ECO:0007669"/>
    <property type="project" value="UniProtKB-UniRule"/>
</dbReference>
<evidence type="ECO:0000256" key="7">
    <source>
        <dbReference type="ARBA" id="ARBA00022898"/>
    </source>
</evidence>
<keyword evidence="7 9" id="KW-0663">Pyridoxal phosphate</keyword>
<comment type="subunit">
    <text evidence="4 9">Homodimer.</text>
</comment>
<dbReference type="Gene3D" id="3.90.1150.10">
    <property type="entry name" value="Aspartate Aminotransferase, domain 1"/>
    <property type="match status" value="1"/>
</dbReference>
<gene>
    <name evidence="9" type="primary">hisC</name>
    <name evidence="11" type="ORF">A8950_0717</name>
</gene>
<dbReference type="NCBIfam" id="TIGR01141">
    <property type="entry name" value="hisC"/>
    <property type="match status" value="1"/>
</dbReference>
<dbReference type="GO" id="GO:0000105">
    <property type="term" value="P:L-histidine biosynthetic process"/>
    <property type="evidence" value="ECO:0007669"/>
    <property type="project" value="UniProtKB-UniRule"/>
</dbReference>
<feature type="domain" description="Aminotransferase class I/classII large" evidence="10">
    <location>
        <begin position="30"/>
        <end position="347"/>
    </location>
</feature>
<dbReference type="InterPro" id="IPR015422">
    <property type="entry name" value="PyrdxlP-dep_Trfase_small"/>
</dbReference>
<keyword evidence="5 9" id="KW-0032">Aminotransferase</keyword>